<evidence type="ECO:0000256" key="1">
    <source>
        <dbReference type="SAM" id="MobiDB-lite"/>
    </source>
</evidence>
<accession>A0A4Y2WG50</accession>
<dbReference type="EMBL" id="BGPR01059249">
    <property type="protein sequence ID" value="GBO35290.1"/>
    <property type="molecule type" value="Genomic_DNA"/>
</dbReference>
<comment type="caution">
    <text evidence="2">The sequence shown here is derived from an EMBL/GenBank/DDBJ whole genome shotgun (WGS) entry which is preliminary data.</text>
</comment>
<name>A0A4Y2WG50_ARAVE</name>
<feature type="region of interest" description="Disordered" evidence="1">
    <location>
        <begin position="1"/>
        <end position="24"/>
    </location>
</feature>
<proteinExistence type="predicted"/>
<protein>
    <submittedName>
        <fullName evidence="2">Uncharacterized protein</fullName>
    </submittedName>
</protein>
<sequence>MSDNEIIAQVRKRNSDDDNSESDEYEVIETFKTSNSDVCQECFAKGLMWLEQQTDSDSTELMLLKQLRDRANERRQSCLRQSKLPFISQCKVCVVYHINMTSV</sequence>
<dbReference type="OrthoDB" id="5918257at2759"/>
<dbReference type="Proteomes" id="UP000499080">
    <property type="component" value="Unassembled WGS sequence"/>
</dbReference>
<evidence type="ECO:0000313" key="3">
    <source>
        <dbReference type="Proteomes" id="UP000499080"/>
    </source>
</evidence>
<reference evidence="2 3" key="1">
    <citation type="journal article" date="2019" name="Sci. Rep.">
        <title>Orb-weaving spider Araneus ventricosus genome elucidates the spidroin gene catalogue.</title>
        <authorList>
            <person name="Kono N."/>
            <person name="Nakamura H."/>
            <person name="Ohtoshi R."/>
            <person name="Moran D.A.P."/>
            <person name="Shinohara A."/>
            <person name="Yoshida Y."/>
            <person name="Fujiwara M."/>
            <person name="Mori M."/>
            <person name="Tomita M."/>
            <person name="Arakawa K."/>
        </authorList>
    </citation>
    <scope>NUCLEOTIDE SEQUENCE [LARGE SCALE GENOMIC DNA]</scope>
</reference>
<dbReference type="AlphaFoldDB" id="A0A4Y2WG50"/>
<keyword evidence="3" id="KW-1185">Reference proteome</keyword>
<gene>
    <name evidence="2" type="ORF">AVEN_29364_1</name>
</gene>
<evidence type="ECO:0000313" key="2">
    <source>
        <dbReference type="EMBL" id="GBO35290.1"/>
    </source>
</evidence>
<organism evidence="2 3">
    <name type="scientific">Araneus ventricosus</name>
    <name type="common">Orbweaver spider</name>
    <name type="synonym">Epeira ventricosa</name>
    <dbReference type="NCBI Taxonomy" id="182803"/>
    <lineage>
        <taxon>Eukaryota</taxon>
        <taxon>Metazoa</taxon>
        <taxon>Ecdysozoa</taxon>
        <taxon>Arthropoda</taxon>
        <taxon>Chelicerata</taxon>
        <taxon>Arachnida</taxon>
        <taxon>Araneae</taxon>
        <taxon>Araneomorphae</taxon>
        <taxon>Entelegynae</taxon>
        <taxon>Araneoidea</taxon>
        <taxon>Araneidae</taxon>
        <taxon>Araneus</taxon>
    </lineage>
</organism>